<dbReference type="AlphaFoldDB" id="A0A7K1XY66"/>
<comment type="caution">
    <text evidence="1">The sequence shown here is derived from an EMBL/GenBank/DDBJ whole genome shotgun (WGS) entry which is preliminary data.</text>
</comment>
<evidence type="ECO:0008006" key="3">
    <source>
        <dbReference type="Google" id="ProtNLM"/>
    </source>
</evidence>
<dbReference type="RefSeq" id="WP_160906471.1">
    <property type="nucleotide sequence ID" value="NZ_WVHS01000002.1"/>
</dbReference>
<evidence type="ECO:0000313" key="2">
    <source>
        <dbReference type="Proteomes" id="UP000451233"/>
    </source>
</evidence>
<sequence>MKPNMNGFKARAAAPGTKKSVAFGLLAIALVSCSQNDLYDGSGSESSGNKFGASVFGSPVGDVVGKVTVGYQGWFAAAGDGSPYNSWQHQNLEMWPDCSEYTSTYAGSPFTQAGVTQPGYFGNLGNGQPAKMFSSYDQQVSNVHALWMQQNGIDCIALQRFGSAIVAGSVKKAQFDGIATRMKNAAQTYGRKFYIMYDCSATDPIDADWTSTITGTLNLVASPNYAKQNGKPVVCFWGVGKSGRGTTADWLTKINWFKAQGCYVIGAPLANFATDTPNQPAYNACDMIMPWHVGKQGGFQATYTSDLAYCNANGLDYQAMSYPGTAFYNTNGASSPQNQIKRMYGNFMWSQFAGMRNAGVQSVYVAMFDEAQEATSIFKCAEDASQIPAGKYFLTLDADGVACSKDFYLRLVNNGGKMVKGIIPYQATHTTPYTNYLDVCDASTGWISANTLSVNTTDKKEGTASLQSVGSGTDEFKKVFTPFNSGASVATGKIQFWYYVSDITRFSASNQIEVGSGGAADVNEYNWNIGPLVNGWNLVTKTFATASTTGGTPNLNAINWIRIYHSKTASITTKVDAIQVFP</sequence>
<gene>
    <name evidence="1" type="ORF">GS398_09190</name>
</gene>
<dbReference type="Gene3D" id="3.20.20.80">
    <property type="entry name" value="Glycosidases"/>
    <property type="match status" value="1"/>
</dbReference>
<protein>
    <recommendedName>
        <fullName evidence="3">Xylosidase</fullName>
    </recommendedName>
</protein>
<organism evidence="1 2">
    <name type="scientific">Hufsiella ginkgonis</name>
    <dbReference type="NCBI Taxonomy" id="2695274"/>
    <lineage>
        <taxon>Bacteria</taxon>
        <taxon>Pseudomonadati</taxon>
        <taxon>Bacteroidota</taxon>
        <taxon>Sphingobacteriia</taxon>
        <taxon>Sphingobacteriales</taxon>
        <taxon>Sphingobacteriaceae</taxon>
        <taxon>Hufsiella</taxon>
    </lineage>
</organism>
<keyword evidence="2" id="KW-1185">Reference proteome</keyword>
<proteinExistence type="predicted"/>
<dbReference type="EMBL" id="WVHS01000002">
    <property type="protein sequence ID" value="MXV15476.1"/>
    <property type="molecule type" value="Genomic_DNA"/>
</dbReference>
<dbReference type="Proteomes" id="UP000451233">
    <property type="component" value="Unassembled WGS sequence"/>
</dbReference>
<dbReference type="CDD" id="cd11576">
    <property type="entry name" value="GH99_GH71_like_2"/>
    <property type="match status" value="1"/>
</dbReference>
<evidence type="ECO:0000313" key="1">
    <source>
        <dbReference type="EMBL" id="MXV15476.1"/>
    </source>
</evidence>
<accession>A0A7K1XY66</accession>
<reference evidence="1 2" key="1">
    <citation type="submission" date="2019-11" db="EMBL/GenBank/DDBJ databases">
        <title>Pedobacter sp. HMF7056 Genome sequencing and assembly.</title>
        <authorList>
            <person name="Kang H."/>
            <person name="Kim H."/>
            <person name="Joh K."/>
        </authorList>
    </citation>
    <scope>NUCLEOTIDE SEQUENCE [LARGE SCALE GENOMIC DNA]</scope>
    <source>
        <strain evidence="1 2">HMF7056</strain>
    </source>
</reference>
<name>A0A7K1XY66_9SPHI</name>
<dbReference type="PROSITE" id="PS51257">
    <property type="entry name" value="PROKAR_LIPOPROTEIN"/>
    <property type="match status" value="1"/>
</dbReference>